<dbReference type="EMBL" id="OV725082">
    <property type="protein sequence ID" value="CAH1404375.1"/>
    <property type="molecule type" value="Genomic_DNA"/>
</dbReference>
<organism evidence="2 3">
    <name type="scientific">Nezara viridula</name>
    <name type="common">Southern green stink bug</name>
    <name type="synonym">Cimex viridulus</name>
    <dbReference type="NCBI Taxonomy" id="85310"/>
    <lineage>
        <taxon>Eukaryota</taxon>
        <taxon>Metazoa</taxon>
        <taxon>Ecdysozoa</taxon>
        <taxon>Arthropoda</taxon>
        <taxon>Hexapoda</taxon>
        <taxon>Insecta</taxon>
        <taxon>Pterygota</taxon>
        <taxon>Neoptera</taxon>
        <taxon>Paraneoptera</taxon>
        <taxon>Hemiptera</taxon>
        <taxon>Heteroptera</taxon>
        <taxon>Panheteroptera</taxon>
        <taxon>Pentatomomorpha</taxon>
        <taxon>Pentatomoidea</taxon>
        <taxon>Pentatomidae</taxon>
        <taxon>Pentatominae</taxon>
        <taxon>Nezara</taxon>
    </lineage>
</organism>
<dbReference type="AlphaFoldDB" id="A0A9P0HM15"/>
<protein>
    <submittedName>
        <fullName evidence="2">Uncharacterized protein</fullName>
    </submittedName>
</protein>
<sequence length="69" mass="7737">MSSIGINMIVDDSQGVQNNIFGQYRELPNINTQFFEKAPCSFRDRSARPKPEASHGELSLSEGLAEFLF</sequence>
<name>A0A9P0HM15_NEZVI</name>
<feature type="region of interest" description="Disordered" evidence="1">
    <location>
        <begin position="43"/>
        <end position="69"/>
    </location>
</feature>
<proteinExistence type="predicted"/>
<evidence type="ECO:0000256" key="1">
    <source>
        <dbReference type="SAM" id="MobiDB-lite"/>
    </source>
</evidence>
<dbReference type="Proteomes" id="UP001152798">
    <property type="component" value="Chromosome 6"/>
</dbReference>
<evidence type="ECO:0000313" key="3">
    <source>
        <dbReference type="Proteomes" id="UP001152798"/>
    </source>
</evidence>
<evidence type="ECO:0000313" key="2">
    <source>
        <dbReference type="EMBL" id="CAH1404375.1"/>
    </source>
</evidence>
<feature type="compositionally biased region" description="Basic and acidic residues" evidence="1">
    <location>
        <begin position="43"/>
        <end position="55"/>
    </location>
</feature>
<accession>A0A9P0HM15</accession>
<gene>
    <name evidence="2" type="ORF">NEZAVI_LOCUS12794</name>
</gene>
<reference evidence="2" key="1">
    <citation type="submission" date="2022-01" db="EMBL/GenBank/DDBJ databases">
        <authorList>
            <person name="King R."/>
        </authorList>
    </citation>
    <scope>NUCLEOTIDE SEQUENCE</scope>
</reference>
<keyword evidence="3" id="KW-1185">Reference proteome</keyword>